<evidence type="ECO:0000313" key="2">
    <source>
        <dbReference type="EMBL" id="GAA4487229.1"/>
    </source>
</evidence>
<keyword evidence="3" id="KW-1185">Reference proteome</keyword>
<name>A0ABP8PGQ9_9NOCA</name>
<comment type="caution">
    <text evidence="2">The sequence shown here is derived from an EMBL/GenBank/DDBJ whole genome shotgun (WGS) entry which is preliminary data.</text>
</comment>
<reference evidence="3" key="1">
    <citation type="journal article" date="2019" name="Int. J. Syst. Evol. Microbiol.">
        <title>The Global Catalogue of Microorganisms (GCM) 10K type strain sequencing project: providing services to taxonomists for standard genome sequencing and annotation.</title>
        <authorList>
            <consortium name="The Broad Institute Genomics Platform"/>
            <consortium name="The Broad Institute Genome Sequencing Center for Infectious Disease"/>
            <person name="Wu L."/>
            <person name="Ma J."/>
        </authorList>
    </citation>
    <scope>NUCLEOTIDE SEQUENCE [LARGE SCALE GENOMIC DNA]</scope>
    <source>
        <strain evidence="3">JCM 32206</strain>
    </source>
</reference>
<dbReference type="RefSeq" id="WP_345350625.1">
    <property type="nucleotide sequence ID" value="NZ_BAABFB010000066.1"/>
</dbReference>
<proteinExistence type="predicted"/>
<sequence length="77" mass="8692">MIATKSSFVSERAPCGGMYGGERHVEDDSEGLQFDDMTYECGCRRIRHVFHDGSIRVRIVRHDGKVLVDEHSGDHEA</sequence>
<gene>
    <name evidence="2" type="ORF">GCM10023094_45290</name>
</gene>
<evidence type="ECO:0000313" key="3">
    <source>
        <dbReference type="Proteomes" id="UP001501183"/>
    </source>
</evidence>
<accession>A0ABP8PGQ9</accession>
<evidence type="ECO:0000256" key="1">
    <source>
        <dbReference type="SAM" id="MobiDB-lite"/>
    </source>
</evidence>
<dbReference type="Proteomes" id="UP001501183">
    <property type="component" value="Unassembled WGS sequence"/>
</dbReference>
<protein>
    <submittedName>
        <fullName evidence="2">Uncharacterized protein</fullName>
    </submittedName>
</protein>
<dbReference type="EMBL" id="BAABFB010000066">
    <property type="protein sequence ID" value="GAA4487229.1"/>
    <property type="molecule type" value="Genomic_DNA"/>
</dbReference>
<organism evidence="2 3">
    <name type="scientific">Rhodococcus olei</name>
    <dbReference type="NCBI Taxonomy" id="2161675"/>
    <lineage>
        <taxon>Bacteria</taxon>
        <taxon>Bacillati</taxon>
        <taxon>Actinomycetota</taxon>
        <taxon>Actinomycetes</taxon>
        <taxon>Mycobacteriales</taxon>
        <taxon>Nocardiaceae</taxon>
        <taxon>Rhodococcus</taxon>
    </lineage>
</organism>
<feature type="region of interest" description="Disordered" evidence="1">
    <location>
        <begin position="1"/>
        <end position="22"/>
    </location>
</feature>